<reference evidence="2" key="1">
    <citation type="journal article" date="2014" name="Front. Microbiol.">
        <title>High frequency of phylogenetically diverse reductive dehalogenase-homologous genes in deep subseafloor sedimentary metagenomes.</title>
        <authorList>
            <person name="Kawai M."/>
            <person name="Futagami T."/>
            <person name="Toyoda A."/>
            <person name="Takaki Y."/>
            <person name="Nishi S."/>
            <person name="Hori S."/>
            <person name="Arai W."/>
            <person name="Tsubouchi T."/>
            <person name="Morono Y."/>
            <person name="Uchiyama I."/>
            <person name="Ito T."/>
            <person name="Fujiyama A."/>
            <person name="Inagaki F."/>
            <person name="Takami H."/>
        </authorList>
    </citation>
    <scope>NUCLEOTIDE SEQUENCE</scope>
    <source>
        <strain evidence="2">Expedition CK06-06</strain>
    </source>
</reference>
<comment type="caution">
    <text evidence="2">The sequence shown here is derived from an EMBL/GenBank/DDBJ whole genome shotgun (WGS) entry which is preliminary data.</text>
</comment>
<dbReference type="Pfam" id="PF04734">
    <property type="entry name" value="Ceramidase_alk"/>
    <property type="match status" value="1"/>
</dbReference>
<dbReference type="InterPro" id="IPR031329">
    <property type="entry name" value="NEUT/ALK_ceramidase_N"/>
</dbReference>
<dbReference type="EMBL" id="BARW01016375">
    <property type="protein sequence ID" value="GAI90376.1"/>
    <property type="molecule type" value="Genomic_DNA"/>
</dbReference>
<evidence type="ECO:0000259" key="1">
    <source>
        <dbReference type="Pfam" id="PF04734"/>
    </source>
</evidence>
<name>X1TG86_9ZZZZ</name>
<dbReference type="AlphaFoldDB" id="X1TG86"/>
<feature type="non-terminal residue" evidence="2">
    <location>
        <position position="138"/>
    </location>
</feature>
<gene>
    <name evidence="2" type="ORF">S12H4_28540</name>
</gene>
<feature type="domain" description="Neutral/alkaline non-lysosomal ceramidase N-terminal" evidence="1">
    <location>
        <begin position="16"/>
        <end position="110"/>
    </location>
</feature>
<organism evidence="2">
    <name type="scientific">marine sediment metagenome</name>
    <dbReference type="NCBI Taxonomy" id="412755"/>
    <lineage>
        <taxon>unclassified sequences</taxon>
        <taxon>metagenomes</taxon>
        <taxon>ecological metagenomes</taxon>
    </lineage>
</organism>
<evidence type="ECO:0000313" key="2">
    <source>
        <dbReference type="EMBL" id="GAI90376.1"/>
    </source>
</evidence>
<accession>X1TG86</accession>
<proteinExistence type="predicted"/>
<sequence length="138" mass="15089">MSLWLINQNRLPDLRAGTAKVNITPPTGTELSGYVLREQPSLGIHDPLYARALVLEHDGHTIALVSCDLLALRDDSVRAIRTIASQQTGIPPSNIMLSCTHTHSGPATIFLRNCGSVNGEWLIELQRRIAQTVVETAK</sequence>
<protein>
    <recommendedName>
        <fullName evidence="1">Neutral/alkaline non-lysosomal ceramidase N-terminal domain-containing protein</fullName>
    </recommendedName>
</protein>